<dbReference type="PANTHER" id="PTHR47756">
    <property type="entry name" value="BLL6612 PROTEIN-RELATED"/>
    <property type="match status" value="1"/>
</dbReference>
<dbReference type="Gene3D" id="1.10.10.10">
    <property type="entry name" value="Winged helix-like DNA-binding domain superfamily/Winged helix DNA-binding domain"/>
    <property type="match status" value="1"/>
</dbReference>
<protein>
    <submittedName>
        <fullName evidence="2">RNA polymerase sigma factor (Sigma-70 family)</fullName>
    </submittedName>
</protein>
<dbReference type="InterPro" id="IPR013325">
    <property type="entry name" value="RNA_pol_sigma_r2"/>
</dbReference>
<dbReference type="GO" id="GO:0006352">
    <property type="term" value="P:DNA-templated transcription initiation"/>
    <property type="evidence" value="ECO:0007669"/>
    <property type="project" value="InterPro"/>
</dbReference>
<dbReference type="InterPro" id="IPR007627">
    <property type="entry name" value="RNA_pol_sigma70_r2"/>
</dbReference>
<accession>A0A4R3KLF4</accession>
<evidence type="ECO:0000313" key="3">
    <source>
        <dbReference type="Proteomes" id="UP000295807"/>
    </source>
</evidence>
<dbReference type="Pfam" id="PF04542">
    <property type="entry name" value="Sigma70_r2"/>
    <property type="match status" value="1"/>
</dbReference>
<dbReference type="InterPro" id="IPR036388">
    <property type="entry name" value="WH-like_DNA-bd_sf"/>
</dbReference>
<dbReference type="EMBL" id="SMAD01000030">
    <property type="protein sequence ID" value="TCS83659.1"/>
    <property type="molecule type" value="Genomic_DNA"/>
</dbReference>
<dbReference type="SUPFAM" id="SSF88946">
    <property type="entry name" value="Sigma2 domain of RNA polymerase sigma factors"/>
    <property type="match status" value="1"/>
</dbReference>
<evidence type="ECO:0000313" key="2">
    <source>
        <dbReference type="EMBL" id="TCS83659.1"/>
    </source>
</evidence>
<proteinExistence type="predicted"/>
<gene>
    <name evidence="2" type="ORF">EDD80_1301</name>
</gene>
<keyword evidence="3" id="KW-1185">Reference proteome</keyword>
<dbReference type="Gene3D" id="1.10.1740.10">
    <property type="match status" value="1"/>
</dbReference>
<comment type="caution">
    <text evidence="2">The sequence shown here is derived from an EMBL/GenBank/DDBJ whole genome shotgun (WGS) entry which is preliminary data.</text>
</comment>
<name>A0A4R3KLF4_9SPHI</name>
<dbReference type="PANTHER" id="PTHR47756:SF2">
    <property type="entry name" value="BLL6612 PROTEIN"/>
    <property type="match status" value="1"/>
</dbReference>
<dbReference type="InterPro" id="IPR013324">
    <property type="entry name" value="RNA_pol_sigma_r3/r4-like"/>
</dbReference>
<dbReference type="InterPro" id="IPR014284">
    <property type="entry name" value="RNA_pol_sigma-70_dom"/>
</dbReference>
<dbReference type="Proteomes" id="UP000295807">
    <property type="component" value="Unassembled WGS sequence"/>
</dbReference>
<organism evidence="2 3">
    <name type="scientific">Anseongella ginsenosidimutans</name>
    <dbReference type="NCBI Taxonomy" id="496056"/>
    <lineage>
        <taxon>Bacteria</taxon>
        <taxon>Pseudomonadati</taxon>
        <taxon>Bacteroidota</taxon>
        <taxon>Sphingobacteriia</taxon>
        <taxon>Sphingobacteriales</taxon>
        <taxon>Sphingobacteriaceae</taxon>
        <taxon>Anseongella</taxon>
    </lineage>
</organism>
<reference evidence="2 3" key="1">
    <citation type="submission" date="2019-03" db="EMBL/GenBank/DDBJ databases">
        <title>Genomic Encyclopedia of Type Strains, Phase IV (KMG-IV): sequencing the most valuable type-strain genomes for metagenomic binning, comparative biology and taxonomic classification.</title>
        <authorList>
            <person name="Goeker M."/>
        </authorList>
    </citation>
    <scope>NUCLEOTIDE SEQUENCE [LARGE SCALE GENOMIC DNA]</scope>
    <source>
        <strain evidence="2 3">DSM 21100</strain>
    </source>
</reference>
<dbReference type="GO" id="GO:0003700">
    <property type="term" value="F:DNA-binding transcription factor activity"/>
    <property type="evidence" value="ECO:0007669"/>
    <property type="project" value="InterPro"/>
</dbReference>
<dbReference type="NCBIfam" id="TIGR02937">
    <property type="entry name" value="sigma70-ECF"/>
    <property type="match status" value="1"/>
</dbReference>
<evidence type="ECO:0000259" key="1">
    <source>
        <dbReference type="Pfam" id="PF04542"/>
    </source>
</evidence>
<sequence>MTAVLCRHFGLKHIEIAEDITSETFLKAVEHWTTKGVPANPAAWLYAVARNKAKDYLKRIVLYDTQIKEAIGPNETIEYFEFNDQNISDSQLAMIFAVCSPANSPEAQICLALQILCGFSTEEITDAFLAKPETIKKRLQRAKANLRKDNFQLKNLSETEINSRSDTVLRTLYIIPPENRTVS</sequence>
<dbReference type="SUPFAM" id="SSF88659">
    <property type="entry name" value="Sigma3 and sigma4 domains of RNA polymerase sigma factors"/>
    <property type="match status" value="1"/>
</dbReference>
<dbReference type="AlphaFoldDB" id="A0A4R3KLF4"/>
<feature type="domain" description="RNA polymerase sigma-70 region 2" evidence="1">
    <location>
        <begin position="6"/>
        <end position="59"/>
    </location>
</feature>